<evidence type="ECO:0000313" key="1">
    <source>
        <dbReference type="EMBL" id="KAI2393441.1"/>
    </source>
</evidence>
<dbReference type="EMBL" id="JALBCA010000002">
    <property type="protein sequence ID" value="KAI2393441.1"/>
    <property type="molecule type" value="Genomic_DNA"/>
</dbReference>
<organism evidence="1">
    <name type="scientific">Ophidiomyces ophidiicola</name>
    <dbReference type="NCBI Taxonomy" id="1387563"/>
    <lineage>
        <taxon>Eukaryota</taxon>
        <taxon>Fungi</taxon>
        <taxon>Dikarya</taxon>
        <taxon>Ascomycota</taxon>
        <taxon>Pezizomycotina</taxon>
        <taxon>Eurotiomycetes</taxon>
        <taxon>Eurotiomycetidae</taxon>
        <taxon>Onygenales</taxon>
        <taxon>Onygenaceae</taxon>
        <taxon>Ophidiomyces</taxon>
    </lineage>
</organism>
<protein>
    <submittedName>
        <fullName evidence="1">Uncharacterized protein</fullName>
    </submittedName>
</protein>
<sequence length="277" mass="29701">MAAAATRLVVAGGSGFLGSRICQSAVTRGWDVVSLSRHGEPTWDAITSSSQAPRWAKSVNWAKADMLDPATYSSHLKNATAVVYSMGILLEADYKGILQGKESVTSGIQKMLCSSSLENGKRNNPPQQSYAVMNRDLAVTLAKHSSEEKVPTFVYISAESGQPILPSGYIGSKRQAESLISIDFPETRSIFMRPTFLYDSSRKLTMPIALGGIIGSEVNNMLGGRLSFLGPMTAKPLKVGTVGEAVVEAISDGVTKGVVSPRNIEDLATKGWRRTML</sequence>
<accession>A0ACB8V639</accession>
<gene>
    <name evidence="1" type="ORF">LOY88_000039</name>
</gene>
<name>A0ACB8V639_9EURO</name>
<comment type="caution">
    <text evidence="1">The sequence shown here is derived from an EMBL/GenBank/DDBJ whole genome shotgun (WGS) entry which is preliminary data.</text>
</comment>
<proteinExistence type="predicted"/>
<reference evidence="1" key="1">
    <citation type="journal article" date="2022" name="bioRxiv">
        <title>Population genetic analysis of Ophidiomyces ophidiicola, the causative agent of snake fungal disease, indicates recent introductions to the USA.</title>
        <authorList>
            <person name="Ladner J.T."/>
            <person name="Palmer J.M."/>
            <person name="Ettinger C.L."/>
            <person name="Stajich J.E."/>
            <person name="Farrell T.M."/>
            <person name="Glorioso B.M."/>
            <person name="Lawson B."/>
            <person name="Price S.J."/>
            <person name="Stengle A.G."/>
            <person name="Grear D.A."/>
            <person name="Lorch J.M."/>
        </authorList>
    </citation>
    <scope>NUCLEOTIDE SEQUENCE</scope>
    <source>
        <strain evidence="1">NWHC 24266-5</strain>
    </source>
</reference>